<gene>
    <name evidence="1" type="ORF">GCM10009126_10360</name>
</gene>
<sequence>MMERFRAVAPQEEYHATFALRLATAVVYGGAPNAGQSMSHMWRPARCVCIGRAAGVAAADYGTAACCIRTYRESPG</sequence>
<accession>A0ABP3DY85</accession>
<proteinExistence type="predicted"/>
<evidence type="ECO:0000313" key="2">
    <source>
        <dbReference type="Proteomes" id="UP001500657"/>
    </source>
</evidence>
<dbReference type="EMBL" id="BAAAFO010000002">
    <property type="protein sequence ID" value="GAA0246722.1"/>
    <property type="molecule type" value="Genomic_DNA"/>
</dbReference>
<reference evidence="2" key="1">
    <citation type="journal article" date="2019" name="Int. J. Syst. Evol. Microbiol.">
        <title>The Global Catalogue of Microorganisms (GCM) 10K type strain sequencing project: providing services to taxonomists for standard genome sequencing and annotation.</title>
        <authorList>
            <consortium name="The Broad Institute Genomics Platform"/>
            <consortium name="The Broad Institute Genome Sequencing Center for Infectious Disease"/>
            <person name="Wu L."/>
            <person name="Ma J."/>
        </authorList>
    </citation>
    <scope>NUCLEOTIDE SEQUENCE [LARGE SCALE GENOMIC DNA]</scope>
    <source>
        <strain evidence="2">JCM 16242</strain>
    </source>
</reference>
<name>A0ABP3DY85_9GAMM</name>
<protein>
    <submittedName>
        <fullName evidence="1">Uncharacterized protein</fullName>
    </submittedName>
</protein>
<evidence type="ECO:0000313" key="1">
    <source>
        <dbReference type="EMBL" id="GAA0246722.1"/>
    </source>
</evidence>
<dbReference type="Proteomes" id="UP001500657">
    <property type="component" value="Unassembled WGS sequence"/>
</dbReference>
<comment type="caution">
    <text evidence="1">The sequence shown here is derived from an EMBL/GenBank/DDBJ whole genome shotgun (WGS) entry which is preliminary data.</text>
</comment>
<keyword evidence="2" id="KW-1185">Reference proteome</keyword>
<organism evidence="1 2">
    <name type="scientific">Rhodanobacter caeni</name>
    <dbReference type="NCBI Taxonomy" id="657654"/>
    <lineage>
        <taxon>Bacteria</taxon>
        <taxon>Pseudomonadati</taxon>
        <taxon>Pseudomonadota</taxon>
        <taxon>Gammaproteobacteria</taxon>
        <taxon>Lysobacterales</taxon>
        <taxon>Rhodanobacteraceae</taxon>
        <taxon>Rhodanobacter</taxon>
    </lineage>
</organism>